<reference evidence="1 2" key="1">
    <citation type="submission" date="2018-11" db="EMBL/GenBank/DDBJ databases">
        <title>Characterization of surface water Dickeya isolates.</title>
        <authorList>
            <person name="Van Gijsegem F."/>
            <person name="Pedron J."/>
        </authorList>
    </citation>
    <scope>NUCLEOTIDE SEQUENCE [LARGE SCALE GENOMIC DNA]</scope>
    <source>
        <strain evidence="1 2">FVG1-MFV-O17</strain>
    </source>
</reference>
<proteinExistence type="predicted"/>
<evidence type="ECO:0000313" key="1">
    <source>
        <dbReference type="EMBL" id="RNM03982.1"/>
    </source>
</evidence>
<name>A0A3N0FVC4_9GAMM</name>
<dbReference type="AlphaFoldDB" id="A0A3N0FVC4"/>
<dbReference type="EMBL" id="RJLR01000028">
    <property type="protein sequence ID" value="RNM03982.1"/>
    <property type="molecule type" value="Genomic_DNA"/>
</dbReference>
<comment type="caution">
    <text evidence="1">The sequence shown here is derived from an EMBL/GenBank/DDBJ whole genome shotgun (WGS) entry which is preliminary data.</text>
</comment>
<protein>
    <submittedName>
        <fullName evidence="1">Uncharacterized protein</fullName>
    </submittedName>
</protein>
<sequence>MGFCRGHHESSESGCRPPQRLFQPDAVNRYPATFSGFICWCENNHYCEASGKHCIQFTKSSKAPAPLSYDEYNDGEYNCGKYNCGKYNVLIKKVVCIR</sequence>
<gene>
    <name evidence="1" type="ORF">EF878_16755</name>
</gene>
<evidence type="ECO:0000313" key="2">
    <source>
        <dbReference type="Proteomes" id="UP000276061"/>
    </source>
</evidence>
<accession>A0A3N0FVC4</accession>
<organism evidence="1 2">
    <name type="scientific">Dickeya undicola</name>
    <dbReference type="NCBI Taxonomy" id="1577887"/>
    <lineage>
        <taxon>Bacteria</taxon>
        <taxon>Pseudomonadati</taxon>
        <taxon>Pseudomonadota</taxon>
        <taxon>Gammaproteobacteria</taxon>
        <taxon>Enterobacterales</taxon>
        <taxon>Pectobacteriaceae</taxon>
        <taxon>Dickeya</taxon>
    </lineage>
</organism>
<dbReference type="Proteomes" id="UP000276061">
    <property type="component" value="Unassembled WGS sequence"/>
</dbReference>